<keyword evidence="4" id="KW-0808">Transferase</keyword>
<protein>
    <recommendedName>
        <fullName evidence="2">histidine kinase</fullName>
        <ecNumber evidence="2">2.7.13.3</ecNumber>
    </recommendedName>
</protein>
<dbReference type="Gene3D" id="3.30.450.20">
    <property type="entry name" value="PAS domain"/>
    <property type="match status" value="1"/>
</dbReference>
<dbReference type="GO" id="GO:0000155">
    <property type="term" value="F:phosphorelay sensor kinase activity"/>
    <property type="evidence" value="ECO:0007669"/>
    <property type="project" value="InterPro"/>
</dbReference>
<keyword evidence="8" id="KW-0812">Transmembrane</keyword>
<evidence type="ECO:0000256" key="1">
    <source>
        <dbReference type="ARBA" id="ARBA00000085"/>
    </source>
</evidence>
<proteinExistence type="predicted"/>
<evidence type="ECO:0000256" key="6">
    <source>
        <dbReference type="ARBA" id="ARBA00022777"/>
    </source>
</evidence>
<keyword evidence="8" id="KW-0472">Membrane</keyword>
<dbReference type="EC" id="2.7.13.3" evidence="2"/>
<feature type="domain" description="PAC" evidence="10">
    <location>
        <begin position="301"/>
        <end position="354"/>
    </location>
</feature>
<keyword evidence="3" id="KW-0597">Phosphoprotein</keyword>
<evidence type="ECO:0000313" key="12">
    <source>
        <dbReference type="Proteomes" id="UP000182573"/>
    </source>
</evidence>
<dbReference type="CDD" id="cd00130">
    <property type="entry name" value="PAS"/>
    <property type="match status" value="1"/>
</dbReference>
<dbReference type="PRINTS" id="PR00344">
    <property type="entry name" value="BCTRLSENSOR"/>
</dbReference>
<dbReference type="InterPro" id="IPR031621">
    <property type="entry name" value="HisKA_7TM"/>
</dbReference>
<dbReference type="Pfam" id="PF02518">
    <property type="entry name" value="HATPase_c"/>
    <property type="match status" value="1"/>
</dbReference>
<dbReference type="InterPro" id="IPR003594">
    <property type="entry name" value="HATPase_dom"/>
</dbReference>
<dbReference type="InterPro" id="IPR005467">
    <property type="entry name" value="His_kinase_dom"/>
</dbReference>
<dbReference type="InterPro" id="IPR035965">
    <property type="entry name" value="PAS-like_dom_sf"/>
</dbReference>
<dbReference type="AlphaFoldDB" id="A0A1H2U7Z7"/>
<feature type="transmembrane region" description="Helical" evidence="8">
    <location>
        <begin position="6"/>
        <end position="29"/>
    </location>
</feature>
<dbReference type="InterPro" id="IPR003661">
    <property type="entry name" value="HisK_dim/P_dom"/>
</dbReference>
<dbReference type="SMART" id="SM00387">
    <property type="entry name" value="HATPase_c"/>
    <property type="match status" value="1"/>
</dbReference>
<accession>A0A1H2U7Z7</accession>
<evidence type="ECO:0000259" key="10">
    <source>
        <dbReference type="PROSITE" id="PS50113"/>
    </source>
</evidence>
<dbReference type="GO" id="GO:0005886">
    <property type="term" value="C:plasma membrane"/>
    <property type="evidence" value="ECO:0007669"/>
    <property type="project" value="UniProtKB-SubCell"/>
</dbReference>
<dbReference type="PROSITE" id="PS50113">
    <property type="entry name" value="PAC"/>
    <property type="match status" value="1"/>
</dbReference>
<name>A0A1H2U7Z7_HALVA</name>
<dbReference type="NCBIfam" id="TIGR00229">
    <property type="entry name" value="sensory_box"/>
    <property type="match status" value="1"/>
</dbReference>
<dbReference type="InterPro" id="IPR036890">
    <property type="entry name" value="HATPase_C_sf"/>
</dbReference>
<organism evidence="11 12">
    <name type="scientific">Haloarcula vallismortis</name>
    <name type="common">Halobacterium vallismortis</name>
    <dbReference type="NCBI Taxonomy" id="28442"/>
    <lineage>
        <taxon>Archaea</taxon>
        <taxon>Methanobacteriati</taxon>
        <taxon>Methanobacteriota</taxon>
        <taxon>Stenosarchaea group</taxon>
        <taxon>Halobacteria</taxon>
        <taxon>Halobacteriales</taxon>
        <taxon>Haloarculaceae</taxon>
        <taxon>Haloarcula</taxon>
    </lineage>
</organism>
<dbReference type="PROSITE" id="PS50109">
    <property type="entry name" value="HIS_KIN"/>
    <property type="match status" value="1"/>
</dbReference>
<dbReference type="SUPFAM" id="SSF55874">
    <property type="entry name" value="ATPase domain of HSP90 chaperone/DNA topoisomerase II/histidine kinase"/>
    <property type="match status" value="1"/>
</dbReference>
<feature type="transmembrane region" description="Helical" evidence="8">
    <location>
        <begin position="180"/>
        <end position="198"/>
    </location>
</feature>
<dbReference type="SMART" id="SM00388">
    <property type="entry name" value="HisKA"/>
    <property type="match status" value="1"/>
</dbReference>
<evidence type="ECO:0000256" key="2">
    <source>
        <dbReference type="ARBA" id="ARBA00012438"/>
    </source>
</evidence>
<feature type="transmembrane region" description="Helical" evidence="8">
    <location>
        <begin position="147"/>
        <end position="168"/>
    </location>
</feature>
<sequence length="576" mass="63001">MKFQFSWYLFTPLLSAAVSLLIAGVGVYYRDCTGSRSLAFLMLAIAWWSVMSLVELGAADLATKRLALKLMYPAIGAVPVAWLLFTIQYTGQTRLPTRKELGGILLGPALMISLAWTNQYHGLFWSSMELAFSGSLVVLVTERGPAFWAWTAYAYTVMAVGTGLILKLALLSGRVYRTQALGLSLAALLPWSGNVLYLTGVSSVFDLTKIGFVFTGVLLGGAVFRRQLLQIIPAAREIARDEIVASMQEAVIVVDERDVVIDLNPQAKAIIGTSGAAWIGRPLGDVLPSLMDLRDSPTDDSPDRAEITVPVDGEERAYEVRQTPLYRGYGTVTGQLITLTDVTERKQREQRIERQRQRLEVVNRVLRHDIRNDMQVILGTTENLLKSQQAQPQLKRIKRKGEDIVTLSEKARDLERFVGDGAVETTTVDLSAVVADVIADLERTYPDAEFRVERPDRATVSAVDLIDSALRNVLENAAEHNDQSVPEVSVTVTGPTADGKVTVAVADNGPGLPDREQEVIETGTETALKHSNGLGLWIAYWTITTSGGTITFAENTPRGSVITIRLPSASAEQSQL</sequence>
<feature type="transmembrane region" description="Helical" evidence="8">
    <location>
        <begin position="101"/>
        <end position="118"/>
    </location>
</feature>
<dbReference type="InterPro" id="IPR000014">
    <property type="entry name" value="PAS"/>
</dbReference>
<keyword evidence="7" id="KW-0067">ATP-binding</keyword>
<dbReference type="InterPro" id="IPR013656">
    <property type="entry name" value="PAS_4"/>
</dbReference>
<dbReference type="RefSeq" id="WP_049919850.1">
    <property type="nucleotide sequence ID" value="NZ_FNOF01000004.1"/>
</dbReference>
<dbReference type="InterPro" id="IPR050980">
    <property type="entry name" value="2C_sensor_his_kinase"/>
</dbReference>
<keyword evidence="6" id="KW-0418">Kinase</keyword>
<keyword evidence="8" id="KW-1133">Transmembrane helix</keyword>
<feature type="transmembrane region" description="Helical" evidence="8">
    <location>
        <begin position="70"/>
        <end position="89"/>
    </location>
</feature>
<evidence type="ECO:0000256" key="3">
    <source>
        <dbReference type="ARBA" id="ARBA00022553"/>
    </source>
</evidence>
<evidence type="ECO:0000256" key="8">
    <source>
        <dbReference type="SAM" id="Phobius"/>
    </source>
</evidence>
<evidence type="ECO:0000256" key="5">
    <source>
        <dbReference type="ARBA" id="ARBA00022741"/>
    </source>
</evidence>
<evidence type="ECO:0000256" key="7">
    <source>
        <dbReference type="ARBA" id="ARBA00022840"/>
    </source>
</evidence>
<evidence type="ECO:0000259" key="9">
    <source>
        <dbReference type="PROSITE" id="PS50109"/>
    </source>
</evidence>
<dbReference type="GO" id="GO:0005524">
    <property type="term" value="F:ATP binding"/>
    <property type="evidence" value="ECO:0007669"/>
    <property type="project" value="UniProtKB-KW"/>
</dbReference>
<dbReference type="PANTHER" id="PTHR44936:SF10">
    <property type="entry name" value="SENSOR PROTEIN RSTB"/>
    <property type="match status" value="1"/>
</dbReference>
<dbReference type="InterPro" id="IPR004358">
    <property type="entry name" value="Sig_transdc_His_kin-like_C"/>
</dbReference>
<dbReference type="Gene3D" id="3.30.565.10">
    <property type="entry name" value="Histidine kinase-like ATPase, C-terminal domain"/>
    <property type="match status" value="1"/>
</dbReference>
<dbReference type="EMBL" id="FNOF01000004">
    <property type="protein sequence ID" value="SDW52353.1"/>
    <property type="molecule type" value="Genomic_DNA"/>
</dbReference>
<dbReference type="InterPro" id="IPR000700">
    <property type="entry name" value="PAS-assoc_C"/>
</dbReference>
<evidence type="ECO:0000313" key="11">
    <source>
        <dbReference type="EMBL" id="SDW52353.1"/>
    </source>
</evidence>
<dbReference type="STRING" id="28442.SAMN05443574_104115"/>
<feature type="domain" description="Histidine kinase" evidence="9">
    <location>
        <begin position="365"/>
        <end position="570"/>
    </location>
</feature>
<dbReference type="PANTHER" id="PTHR44936">
    <property type="entry name" value="SENSOR PROTEIN CREC"/>
    <property type="match status" value="1"/>
</dbReference>
<feature type="transmembrane region" description="Helical" evidence="8">
    <location>
        <begin position="38"/>
        <end position="58"/>
    </location>
</feature>
<dbReference type="SUPFAM" id="SSF55785">
    <property type="entry name" value="PYP-like sensor domain (PAS domain)"/>
    <property type="match status" value="1"/>
</dbReference>
<dbReference type="Pfam" id="PF16927">
    <property type="entry name" value="HisKA_7TM"/>
    <property type="match status" value="1"/>
</dbReference>
<keyword evidence="5" id="KW-0547">Nucleotide-binding</keyword>
<evidence type="ECO:0000256" key="4">
    <source>
        <dbReference type="ARBA" id="ARBA00022679"/>
    </source>
</evidence>
<dbReference type="Pfam" id="PF08448">
    <property type="entry name" value="PAS_4"/>
    <property type="match status" value="1"/>
</dbReference>
<dbReference type="Proteomes" id="UP000182573">
    <property type="component" value="Unassembled WGS sequence"/>
</dbReference>
<gene>
    <name evidence="11" type="ORF">SAMN05443574_104115</name>
</gene>
<comment type="catalytic activity">
    <reaction evidence="1">
        <text>ATP + protein L-histidine = ADP + protein N-phospho-L-histidine.</text>
        <dbReference type="EC" id="2.7.13.3"/>
    </reaction>
</comment>
<reference evidence="11 12" key="1">
    <citation type="submission" date="2016-10" db="EMBL/GenBank/DDBJ databases">
        <authorList>
            <person name="de Groot N.N."/>
        </authorList>
    </citation>
    <scope>NUCLEOTIDE SEQUENCE [LARGE SCALE GENOMIC DNA]</scope>
    <source>
        <strain evidence="11 12">DSM 3756</strain>
    </source>
</reference>